<name>A0A7W4YXU4_9HYPH</name>
<gene>
    <name evidence="2" type="ORF">FHR70_003487</name>
</gene>
<dbReference type="Proteomes" id="UP000532010">
    <property type="component" value="Unassembled WGS sequence"/>
</dbReference>
<accession>A0A7W4YXU4</accession>
<reference evidence="2 3" key="1">
    <citation type="submission" date="2020-08" db="EMBL/GenBank/DDBJ databases">
        <title>The Agave Microbiome: Exploring the role of microbial communities in plant adaptations to desert environments.</title>
        <authorList>
            <person name="Partida-Martinez L.P."/>
        </authorList>
    </citation>
    <scope>NUCLEOTIDE SEQUENCE [LARGE SCALE GENOMIC DNA]</scope>
    <source>
        <strain evidence="2 3">AT3.9</strain>
    </source>
</reference>
<organism evidence="2 3">
    <name type="scientific">Microvirga lupini</name>
    <dbReference type="NCBI Taxonomy" id="420324"/>
    <lineage>
        <taxon>Bacteria</taxon>
        <taxon>Pseudomonadati</taxon>
        <taxon>Pseudomonadota</taxon>
        <taxon>Alphaproteobacteria</taxon>
        <taxon>Hyphomicrobiales</taxon>
        <taxon>Methylobacteriaceae</taxon>
        <taxon>Microvirga</taxon>
    </lineage>
</organism>
<dbReference type="EMBL" id="JACHWB010000004">
    <property type="protein sequence ID" value="MBB3020406.1"/>
    <property type="molecule type" value="Genomic_DNA"/>
</dbReference>
<proteinExistence type="predicted"/>
<keyword evidence="3" id="KW-1185">Reference proteome</keyword>
<dbReference type="RefSeq" id="WP_183452353.1">
    <property type="nucleotide sequence ID" value="NZ_JACHWB010000004.1"/>
</dbReference>
<evidence type="ECO:0000256" key="1">
    <source>
        <dbReference type="SAM" id="MobiDB-lite"/>
    </source>
</evidence>
<protein>
    <submittedName>
        <fullName evidence="2">Uncharacterized protein</fullName>
    </submittedName>
</protein>
<dbReference type="AlphaFoldDB" id="A0A7W4YXU4"/>
<feature type="compositionally biased region" description="Low complexity" evidence="1">
    <location>
        <begin position="85"/>
        <end position="100"/>
    </location>
</feature>
<comment type="caution">
    <text evidence="2">The sequence shown here is derived from an EMBL/GenBank/DDBJ whole genome shotgun (WGS) entry which is preliminary data.</text>
</comment>
<sequence length="303" mass="34053">MAPPYTRWKGKKTATPLTNKEVNQALRTVSTLVIQGLDATSPEHVRGIIAQIEALPVAPQCGASLRKLRAHERNLQAHARAQGKTAAAVPTGRPAVPAAPPARQAAGQATLRLIDALPRMDLPETIQLWRNCLTTLGDPDRAFRHGDARFLLDAIGQEWVRRRLDPVNPDDYFAWPSTDAKAGRHSIDTKGWLPEGMLQAMGYKVGKTEGLAFGQRKMILAEIFKGQLPPLFPRRYLDEWDAPGTATRLRKLAETVASLTRNAKRRRDARMETAIQHWEQDLRFLYEKFYVGTFRFAWPETSF</sequence>
<feature type="region of interest" description="Disordered" evidence="1">
    <location>
        <begin position="80"/>
        <end position="100"/>
    </location>
</feature>
<evidence type="ECO:0000313" key="3">
    <source>
        <dbReference type="Proteomes" id="UP000532010"/>
    </source>
</evidence>
<evidence type="ECO:0000313" key="2">
    <source>
        <dbReference type="EMBL" id="MBB3020406.1"/>
    </source>
</evidence>